<dbReference type="RefSeq" id="WP_197705339.1">
    <property type="nucleotide sequence ID" value="NZ_LT934425.1"/>
</dbReference>
<organism evidence="1 2">
    <name type="scientific">Kuenenia stuttgartiensis</name>
    <dbReference type="NCBI Taxonomy" id="174633"/>
    <lineage>
        <taxon>Bacteria</taxon>
        <taxon>Pseudomonadati</taxon>
        <taxon>Planctomycetota</taxon>
        <taxon>Candidatus Brocadiia</taxon>
        <taxon>Candidatus Brocadiales</taxon>
        <taxon>Candidatus Brocadiaceae</taxon>
        <taxon>Candidatus Kuenenia</taxon>
    </lineage>
</organism>
<proteinExistence type="predicted"/>
<gene>
    <name evidence="1" type="ORF">KSMBR1_0911</name>
</gene>
<name>A0A2C9CCJ3_KUEST</name>
<dbReference type="Proteomes" id="UP000221734">
    <property type="component" value="Chromosome Kuenenia_stuttgartiensis_MBR1"/>
</dbReference>
<evidence type="ECO:0000313" key="2">
    <source>
        <dbReference type="Proteomes" id="UP000221734"/>
    </source>
</evidence>
<dbReference type="AlphaFoldDB" id="A0A2C9CCJ3"/>
<dbReference type="KEGG" id="kst:KSMBR1_0911"/>
<keyword evidence="2" id="KW-1185">Reference proteome</keyword>
<evidence type="ECO:0000313" key="1">
    <source>
        <dbReference type="EMBL" id="SOH03422.1"/>
    </source>
</evidence>
<sequence length="78" mass="8800">MEEFVFQEPRISLSEPHVRSARRSSEERAVLWMSRNYEISDTAVFLGTLRQTYAGYQDKGKEGILSLVGVPLPSVVAL</sequence>
<protein>
    <submittedName>
        <fullName evidence="1">Uncharacterized protein</fullName>
    </submittedName>
</protein>
<reference evidence="2" key="1">
    <citation type="submission" date="2017-10" db="EMBL/GenBank/DDBJ databases">
        <authorList>
            <person name="Frank J."/>
        </authorList>
    </citation>
    <scope>NUCLEOTIDE SEQUENCE [LARGE SCALE GENOMIC DNA]</scope>
</reference>
<accession>A0A2C9CCJ3</accession>
<dbReference type="EMBL" id="LT934425">
    <property type="protein sequence ID" value="SOH03422.1"/>
    <property type="molecule type" value="Genomic_DNA"/>
</dbReference>